<evidence type="ECO:0000259" key="1">
    <source>
        <dbReference type="PROSITE" id="PS50097"/>
    </source>
</evidence>
<evidence type="ECO:0000313" key="3">
    <source>
        <dbReference type="Proteomes" id="UP001056384"/>
    </source>
</evidence>
<dbReference type="Pfam" id="PF00651">
    <property type="entry name" value="BTB"/>
    <property type="match status" value="1"/>
</dbReference>
<dbReference type="OrthoDB" id="6359816at2759"/>
<proteinExistence type="predicted"/>
<dbReference type="EMBL" id="CP099422">
    <property type="protein sequence ID" value="USW52991.1"/>
    <property type="molecule type" value="Genomic_DNA"/>
</dbReference>
<organism evidence="2 3">
    <name type="scientific">Septoria linicola</name>
    <dbReference type="NCBI Taxonomy" id="215465"/>
    <lineage>
        <taxon>Eukaryota</taxon>
        <taxon>Fungi</taxon>
        <taxon>Dikarya</taxon>
        <taxon>Ascomycota</taxon>
        <taxon>Pezizomycotina</taxon>
        <taxon>Dothideomycetes</taxon>
        <taxon>Dothideomycetidae</taxon>
        <taxon>Mycosphaerellales</taxon>
        <taxon>Mycosphaerellaceae</taxon>
        <taxon>Septoria</taxon>
    </lineage>
</organism>
<dbReference type="PROSITE" id="PS50097">
    <property type="entry name" value="BTB"/>
    <property type="match status" value="1"/>
</dbReference>
<sequence>MSCTTIPKNMFNPPEYSDVTIKVEEEQFYCHKVILCTKSTYFADICSVSDQVDGHEA</sequence>
<reference evidence="2" key="1">
    <citation type="submission" date="2022-06" db="EMBL/GenBank/DDBJ databases">
        <title>Complete genome sequences of two strains of the flax pathogen Septoria linicola.</title>
        <authorList>
            <person name="Lapalu N."/>
            <person name="Simon A."/>
            <person name="Demenou B."/>
            <person name="Paumier D."/>
            <person name="Guillot M.-P."/>
            <person name="Gout L."/>
            <person name="Valade R."/>
        </authorList>
    </citation>
    <scope>NUCLEOTIDE SEQUENCE</scope>
    <source>
        <strain evidence="2">SE15195</strain>
    </source>
</reference>
<dbReference type="AlphaFoldDB" id="A0A9Q9AYI8"/>
<dbReference type="Gene3D" id="3.30.710.10">
    <property type="entry name" value="Potassium Channel Kv1.1, Chain A"/>
    <property type="match status" value="1"/>
</dbReference>
<protein>
    <submittedName>
        <fullName evidence="2">BTB/POZ domain-containing protein</fullName>
    </submittedName>
</protein>
<dbReference type="SUPFAM" id="SSF54695">
    <property type="entry name" value="POZ domain"/>
    <property type="match status" value="1"/>
</dbReference>
<feature type="domain" description="BTB" evidence="1">
    <location>
        <begin position="17"/>
        <end position="45"/>
    </location>
</feature>
<name>A0A9Q9AYI8_9PEZI</name>
<dbReference type="InterPro" id="IPR000210">
    <property type="entry name" value="BTB/POZ_dom"/>
</dbReference>
<evidence type="ECO:0000313" key="2">
    <source>
        <dbReference type="EMBL" id="USW52991.1"/>
    </source>
</evidence>
<dbReference type="Proteomes" id="UP001056384">
    <property type="component" value="Chromosome 5"/>
</dbReference>
<keyword evidence="3" id="KW-1185">Reference proteome</keyword>
<gene>
    <name evidence="2" type="ORF">Slin15195_G063100</name>
</gene>
<accession>A0A9Q9AYI8</accession>
<dbReference type="InterPro" id="IPR011333">
    <property type="entry name" value="SKP1/BTB/POZ_sf"/>
</dbReference>